<comment type="caution">
    <text evidence="1">The sequence shown here is derived from an EMBL/GenBank/DDBJ whole genome shotgun (WGS) entry which is preliminary data.</text>
</comment>
<reference evidence="1 2" key="1">
    <citation type="submission" date="2019-08" db="EMBL/GenBank/DDBJ databases">
        <title>In-depth cultivation of the pig gut microbiome towards novel bacterial diversity and tailored functional studies.</title>
        <authorList>
            <person name="Wylensek D."/>
            <person name="Hitch T.C.A."/>
            <person name="Clavel T."/>
        </authorList>
    </citation>
    <scope>NUCLEOTIDE SEQUENCE [LARGE SCALE GENOMIC DNA]</scope>
    <source>
        <strain evidence="1 2">MUC/MUC-530-WT-4D</strain>
    </source>
</reference>
<keyword evidence="1" id="KW-0326">Glycosidase</keyword>
<keyword evidence="1" id="KW-0624">Polysaccharide degradation</keyword>
<dbReference type="Proteomes" id="UP000474024">
    <property type="component" value="Unassembled WGS sequence"/>
</dbReference>
<dbReference type="AlphaFoldDB" id="A0A6L5YR59"/>
<organism evidence="1 2">
    <name type="scientific">Roseburia porci</name>
    <dbReference type="NCBI Taxonomy" id="2605790"/>
    <lineage>
        <taxon>Bacteria</taxon>
        <taxon>Bacillati</taxon>
        <taxon>Bacillota</taxon>
        <taxon>Clostridia</taxon>
        <taxon>Lachnospirales</taxon>
        <taxon>Lachnospiraceae</taxon>
        <taxon>Roseburia</taxon>
    </lineage>
</organism>
<keyword evidence="1" id="KW-0378">Hydrolase</keyword>
<proteinExistence type="predicted"/>
<evidence type="ECO:0000313" key="1">
    <source>
        <dbReference type="EMBL" id="MST74910.1"/>
    </source>
</evidence>
<sequence>MKYIKGITFAPFASRGEFNKPETKESLRVMKEQTHADTVIFVPCGLQETAHSEEISFDHKRNVTDEELEKMIAYARELGLRVILKPTVNCVNGTWRAHISFFDLDVPCEPKWCNWFASYTRFQLHYAKIAERTGCEMFIAGCEMVMSEHREKEWRKLITDIRGVYSGLVSYNTDKYQENQITWWDAVDVISSSGYYPIDDWDNQLDRIEKVVKQFHKPFFFAEAGCMATEGSNLVPNNWEVKGGIDLEGQAAWYQAMTEAISRREWVEGMAVWSWHGQLYSEEEAKKHRYYEIYRKPAEDVIRKFYDQVQ</sequence>
<dbReference type="EMBL" id="VUNI01000011">
    <property type="protein sequence ID" value="MST74910.1"/>
    <property type="molecule type" value="Genomic_DNA"/>
</dbReference>
<accession>A0A6L5YR59</accession>
<dbReference type="Pfam" id="PF22612">
    <property type="entry name" value="GH113"/>
    <property type="match status" value="1"/>
</dbReference>
<dbReference type="SUPFAM" id="SSF51445">
    <property type="entry name" value="(Trans)glycosidases"/>
    <property type="match status" value="1"/>
</dbReference>
<dbReference type="Gene3D" id="3.20.20.80">
    <property type="entry name" value="Glycosidases"/>
    <property type="match status" value="1"/>
</dbReference>
<protein>
    <submittedName>
        <fullName evidence="1">1,4-beta-xylanase</fullName>
    </submittedName>
</protein>
<dbReference type="RefSeq" id="WP_154429875.1">
    <property type="nucleotide sequence ID" value="NZ_VUNI01000011.1"/>
</dbReference>
<keyword evidence="2" id="KW-1185">Reference proteome</keyword>
<dbReference type="GO" id="GO:0016798">
    <property type="term" value="F:hydrolase activity, acting on glycosyl bonds"/>
    <property type="evidence" value="ECO:0007669"/>
    <property type="project" value="UniProtKB-KW"/>
</dbReference>
<name>A0A6L5YR59_9FIRM</name>
<keyword evidence="1" id="KW-0119">Carbohydrate metabolism</keyword>
<evidence type="ECO:0000313" key="2">
    <source>
        <dbReference type="Proteomes" id="UP000474024"/>
    </source>
</evidence>
<dbReference type="GO" id="GO:0045493">
    <property type="term" value="P:xylan catabolic process"/>
    <property type="evidence" value="ECO:0007669"/>
    <property type="project" value="UniProtKB-KW"/>
</dbReference>
<gene>
    <name evidence="1" type="ORF">FYJ75_07680</name>
</gene>
<dbReference type="InterPro" id="IPR017853">
    <property type="entry name" value="GH"/>
</dbReference>
<keyword evidence="1" id="KW-0858">Xylan degradation</keyword>
<dbReference type="InterPro" id="IPR055151">
    <property type="entry name" value="GH113"/>
</dbReference>